<accession>A0A3P6ES42</accession>
<organism evidence="1">
    <name type="scientific">Brassica oleracea</name>
    <name type="common">Wild cabbage</name>
    <dbReference type="NCBI Taxonomy" id="3712"/>
    <lineage>
        <taxon>Eukaryota</taxon>
        <taxon>Viridiplantae</taxon>
        <taxon>Streptophyta</taxon>
        <taxon>Embryophyta</taxon>
        <taxon>Tracheophyta</taxon>
        <taxon>Spermatophyta</taxon>
        <taxon>Magnoliopsida</taxon>
        <taxon>eudicotyledons</taxon>
        <taxon>Gunneridae</taxon>
        <taxon>Pentapetalae</taxon>
        <taxon>rosids</taxon>
        <taxon>malvids</taxon>
        <taxon>Brassicales</taxon>
        <taxon>Brassicaceae</taxon>
        <taxon>Brassiceae</taxon>
        <taxon>Brassica</taxon>
    </lineage>
</organism>
<dbReference type="AlphaFoldDB" id="A0A3P6ES42"/>
<proteinExistence type="predicted"/>
<protein>
    <submittedName>
        <fullName evidence="1">Uncharacterized protein</fullName>
    </submittedName>
</protein>
<sequence length="256" mass="27644">MEIAGHMHVYASGALYEDCGGTKTFILAAHSYAYIVVVLCTESVVCGLASHTSLGDSPVAHPSFFPLQHAVLERGGDGCYNLVSERGSIPGPGRRFMGLGFQRFSMFVGDWEFQNKNEDQVSSLMNFSGGLPCALPAGFLGELPVGFLDKLPAGFSNVLTAHCVEIAGHIDVCRRIGGCGSYAYIVVVLCTESVVCGLASYTSLGDSPVVHPSFFPLQQAVLERGGDGCYNYVPHLRRIHLTRRWPLTPDMLRLLP</sequence>
<dbReference type="EMBL" id="LR031876">
    <property type="protein sequence ID" value="VDD36425.1"/>
    <property type="molecule type" value="Genomic_DNA"/>
</dbReference>
<reference evidence="1" key="1">
    <citation type="submission" date="2018-11" db="EMBL/GenBank/DDBJ databases">
        <authorList>
            <consortium name="Genoscope - CEA"/>
            <person name="William W."/>
        </authorList>
    </citation>
    <scope>NUCLEOTIDE SEQUENCE</scope>
</reference>
<gene>
    <name evidence="1" type="ORF">BOLC7T41985H</name>
</gene>
<evidence type="ECO:0000313" key="1">
    <source>
        <dbReference type="EMBL" id="VDD36425.1"/>
    </source>
</evidence>
<name>A0A3P6ES42_BRAOL</name>